<dbReference type="InterPro" id="IPR000863">
    <property type="entry name" value="Sulfotransferase_dom"/>
</dbReference>
<feature type="domain" description="Sulfotransferase" evidence="3">
    <location>
        <begin position="9"/>
        <end position="232"/>
    </location>
</feature>
<dbReference type="PANTHER" id="PTHR10605">
    <property type="entry name" value="HEPARAN SULFATE SULFOTRANSFERASE"/>
    <property type="match status" value="1"/>
</dbReference>
<name>A0A5A5RAV2_MICAE</name>
<accession>A0A5A5RAV2</accession>
<dbReference type="AlphaFoldDB" id="A0A5A5RAV2"/>
<dbReference type="Proteomes" id="UP000323569">
    <property type="component" value="Unassembled WGS sequence"/>
</dbReference>
<dbReference type="SUPFAM" id="SSF52540">
    <property type="entry name" value="P-loop containing nucleoside triphosphate hydrolases"/>
    <property type="match status" value="1"/>
</dbReference>
<comment type="caution">
    <text evidence="4">The sequence shown here is derived from an EMBL/GenBank/DDBJ whole genome shotgun (WGS) entry which is preliminary data.</text>
</comment>
<dbReference type="InterPro" id="IPR037359">
    <property type="entry name" value="NST/OST"/>
</dbReference>
<evidence type="ECO:0000313" key="5">
    <source>
        <dbReference type="Proteomes" id="UP000323569"/>
    </source>
</evidence>
<organism evidence="4 5">
    <name type="scientific">Microcystis aeruginosa NIES-2519</name>
    <dbReference type="NCBI Taxonomy" id="2303981"/>
    <lineage>
        <taxon>Bacteria</taxon>
        <taxon>Bacillati</taxon>
        <taxon>Cyanobacteriota</taxon>
        <taxon>Cyanophyceae</taxon>
        <taxon>Oscillatoriophycideae</taxon>
        <taxon>Chroococcales</taxon>
        <taxon>Microcystaceae</taxon>
        <taxon>Microcystis</taxon>
    </lineage>
</organism>
<dbReference type="Gene3D" id="3.40.50.300">
    <property type="entry name" value="P-loop containing nucleotide triphosphate hydrolases"/>
    <property type="match status" value="1"/>
</dbReference>
<reference evidence="4 5" key="1">
    <citation type="submission" date="2018-09" db="EMBL/GenBank/DDBJ databases">
        <title>Evolutionary history of phycoerythrin pigmentation in the water bloom-forming cyanobacterium Microcystis aeruginosa.</title>
        <authorList>
            <person name="Tanabe Y."/>
            <person name="Tanabe Y."/>
            <person name="Yamaguchi H."/>
        </authorList>
    </citation>
    <scope>NUCLEOTIDE SEQUENCE [LARGE SCALE GENOMIC DNA]</scope>
    <source>
        <strain evidence="4 5">NIES-2519</strain>
    </source>
</reference>
<dbReference type="EMBL" id="BHVO01000078">
    <property type="protein sequence ID" value="GCA72015.1"/>
    <property type="molecule type" value="Genomic_DNA"/>
</dbReference>
<keyword evidence="1" id="KW-0808">Transferase</keyword>
<evidence type="ECO:0000313" key="4">
    <source>
        <dbReference type="EMBL" id="GCA72015.1"/>
    </source>
</evidence>
<evidence type="ECO:0000256" key="2">
    <source>
        <dbReference type="ARBA" id="ARBA00023180"/>
    </source>
</evidence>
<dbReference type="RefSeq" id="WP_149979548.1">
    <property type="nucleotide sequence ID" value="NZ_BHVO01000078.1"/>
</dbReference>
<dbReference type="InterPro" id="IPR027417">
    <property type="entry name" value="P-loop_NTPase"/>
</dbReference>
<dbReference type="Pfam" id="PF00685">
    <property type="entry name" value="Sulfotransfer_1"/>
    <property type="match status" value="1"/>
</dbReference>
<keyword evidence="2" id="KW-0325">Glycoprotein</keyword>
<dbReference type="PANTHER" id="PTHR10605:SF56">
    <property type="entry name" value="BIFUNCTIONAL HEPARAN SULFATE N-DEACETYLASE_N-SULFOTRANSFERASE"/>
    <property type="match status" value="1"/>
</dbReference>
<dbReference type="GO" id="GO:0008146">
    <property type="term" value="F:sulfotransferase activity"/>
    <property type="evidence" value="ECO:0007669"/>
    <property type="project" value="InterPro"/>
</dbReference>
<evidence type="ECO:0000256" key="1">
    <source>
        <dbReference type="ARBA" id="ARBA00022679"/>
    </source>
</evidence>
<gene>
    <name evidence="4" type="ORF">MiYa_03562</name>
</gene>
<protein>
    <recommendedName>
        <fullName evidence="3">Sulfotransferase domain-containing protein</fullName>
    </recommendedName>
</protein>
<proteinExistence type="predicted"/>
<evidence type="ECO:0000259" key="3">
    <source>
        <dbReference type="Pfam" id="PF00685"/>
    </source>
</evidence>
<sequence length="313" mass="36563">MNTIKVKLPNLVIAGVVKGGTTSLYTYLSQHPDICASSVKETCYFSVFRYGQLDSRYRQAVSPFNQYKSYFSHCQEQKYIMEATPGYFEGGMSVIKEIKTTLGEEVKILIILREPIARLLSFFKYKKSMLALDKKLTIEQYIKQCELLSYSEKIKQENDTYWGLDGGFYANYLAEWLASFGKYLKVIFFDDLQSNSQELLADICSWLEIDYESWQLSYLKVENKSINYKNQFLQRLALTINQSTEQFWRGNPKIKSQVREIYYRINGMPYSDELKPETLEYLKELYKPYNKKLAAQLISGNHPVLPQWLQTGV</sequence>